<evidence type="ECO:0000313" key="3">
    <source>
        <dbReference type="Proteomes" id="UP000004947"/>
    </source>
</evidence>
<feature type="chain" id="PRO_5002694806" evidence="1">
    <location>
        <begin position="20"/>
        <end position="142"/>
    </location>
</feature>
<protein>
    <submittedName>
        <fullName evidence="2">SCO1/SenC family protein</fullName>
    </submittedName>
</protein>
<name>A6DUB6_9BACT</name>
<keyword evidence="3" id="KW-1185">Reference proteome</keyword>
<dbReference type="Proteomes" id="UP000004947">
    <property type="component" value="Unassembled WGS sequence"/>
</dbReference>
<dbReference type="InterPro" id="IPR036249">
    <property type="entry name" value="Thioredoxin-like_sf"/>
</dbReference>
<feature type="non-terminal residue" evidence="2">
    <location>
        <position position="142"/>
    </location>
</feature>
<keyword evidence="1" id="KW-0732">Signal</keyword>
<dbReference type="SUPFAM" id="SSF52833">
    <property type="entry name" value="Thioredoxin-like"/>
    <property type="match status" value="1"/>
</dbReference>
<feature type="signal peptide" evidence="1">
    <location>
        <begin position="1"/>
        <end position="19"/>
    </location>
</feature>
<comment type="caution">
    <text evidence="2">The sequence shown here is derived from an EMBL/GenBank/DDBJ whole genome shotgun (WGS) entry which is preliminary data.</text>
</comment>
<evidence type="ECO:0000256" key="1">
    <source>
        <dbReference type="SAM" id="SignalP"/>
    </source>
</evidence>
<proteinExistence type="predicted"/>
<dbReference type="AlphaFoldDB" id="A6DUB6"/>
<dbReference type="STRING" id="313628.LNTAR_03404"/>
<sequence length="142" mass="15858">MKKFLTILLITFFALSLSAEIDGPRVGVSTNVDRDPEALKGIGVDENFGAHLNLDLIVTNEAGEKVALRTYFEQGRPVVINMVYYSCGGTCNALLTGSFMVLDELDWKPGEHFEMLNISFEPKENHILAQAKRANYLKQYSL</sequence>
<dbReference type="EMBL" id="ABCK01000051">
    <property type="protein sequence ID" value="EDM24779.1"/>
    <property type="molecule type" value="Genomic_DNA"/>
</dbReference>
<dbReference type="Gene3D" id="3.40.30.10">
    <property type="entry name" value="Glutaredoxin"/>
    <property type="match status" value="1"/>
</dbReference>
<reference evidence="2 3" key="1">
    <citation type="journal article" date="2010" name="J. Bacteriol.">
        <title>Genome sequence of Lentisphaera araneosa HTCC2155T, the type species of the order Lentisphaerales in the phylum Lentisphaerae.</title>
        <authorList>
            <person name="Thrash J.C."/>
            <person name="Cho J.C."/>
            <person name="Vergin K.L."/>
            <person name="Morris R.M."/>
            <person name="Giovannoni S.J."/>
        </authorList>
    </citation>
    <scope>NUCLEOTIDE SEQUENCE [LARGE SCALE GENOMIC DNA]</scope>
    <source>
        <strain evidence="2 3">HTCC2155</strain>
    </source>
</reference>
<gene>
    <name evidence="2" type="ORF">LNTAR_03404</name>
</gene>
<organism evidence="2 3">
    <name type="scientific">Lentisphaera araneosa HTCC2155</name>
    <dbReference type="NCBI Taxonomy" id="313628"/>
    <lineage>
        <taxon>Bacteria</taxon>
        <taxon>Pseudomonadati</taxon>
        <taxon>Lentisphaerota</taxon>
        <taxon>Lentisphaeria</taxon>
        <taxon>Lentisphaerales</taxon>
        <taxon>Lentisphaeraceae</taxon>
        <taxon>Lentisphaera</taxon>
    </lineage>
</organism>
<evidence type="ECO:0000313" key="2">
    <source>
        <dbReference type="EMBL" id="EDM24779.1"/>
    </source>
</evidence>
<accession>A6DUB6</accession>
<dbReference type="eggNOG" id="COG1999">
    <property type="taxonomic scope" value="Bacteria"/>
</dbReference>